<keyword evidence="1" id="KW-0732">Signal</keyword>
<keyword evidence="3" id="KW-1185">Reference proteome</keyword>
<organism evidence="2 3">
    <name type="scientific">Chiayiivirga flava</name>
    <dbReference type="NCBI Taxonomy" id="659595"/>
    <lineage>
        <taxon>Bacteria</taxon>
        <taxon>Pseudomonadati</taxon>
        <taxon>Pseudomonadota</taxon>
        <taxon>Gammaproteobacteria</taxon>
        <taxon>Lysobacterales</taxon>
        <taxon>Lysobacteraceae</taxon>
        <taxon>Chiayiivirga</taxon>
    </lineage>
</organism>
<reference evidence="2 3" key="1">
    <citation type="submission" date="2020-08" db="EMBL/GenBank/DDBJ databases">
        <title>Genomic Encyclopedia of Type Strains, Phase IV (KMG-IV): sequencing the most valuable type-strain genomes for metagenomic binning, comparative biology and taxonomic classification.</title>
        <authorList>
            <person name="Goeker M."/>
        </authorList>
    </citation>
    <scope>NUCLEOTIDE SEQUENCE [LARGE SCALE GENOMIC DNA]</scope>
    <source>
        <strain evidence="2 3">DSM 24163</strain>
    </source>
</reference>
<dbReference type="Proteomes" id="UP000521199">
    <property type="component" value="Unassembled WGS sequence"/>
</dbReference>
<feature type="signal peptide" evidence="1">
    <location>
        <begin position="1"/>
        <end position="27"/>
    </location>
</feature>
<evidence type="ECO:0000313" key="3">
    <source>
        <dbReference type="Proteomes" id="UP000521199"/>
    </source>
</evidence>
<accession>A0A7W8D5M5</accession>
<proteinExistence type="predicted"/>
<evidence type="ECO:0000313" key="2">
    <source>
        <dbReference type="EMBL" id="MBB5207152.1"/>
    </source>
</evidence>
<name>A0A7W8D5M5_9GAMM</name>
<evidence type="ECO:0000256" key="1">
    <source>
        <dbReference type="SAM" id="SignalP"/>
    </source>
</evidence>
<gene>
    <name evidence="2" type="ORF">HNQ52_000668</name>
</gene>
<sequence length="584" mass="63631">MAITPLRRCAMLCAFLLAAGWAQLAHAAVLQQSFDLRPGWNAIYLELDPGRNDIEQIFAGVPVESVWRWMPTQQGAQFIRDPAEGLENVEGWFAWFPQPRPEAFLTNLYSLAPNTAYLVKLGGSSNRTVTVTGVPKFVPRNWLPNGFSLTGLPVAPDNAPTFAEFFSESAAHAGQPVFTLQANGTWAQVTSPASTQVKSGQAYWIYTRGNSNYQGKLHVLLDQGDSLEYSAALDQIRVVLRNFSGVDGSFQIERLGSEPLPLALRYEDDETGEVAWPDLPAVESLAAPAGEDVFVTLAIKRTDLVDDRMDDVLAISDEHGNRVLLYAGGNTVQPGGALRKRDGSSKGAAENPLAFAGLWSGEVQIDAVSEAQRGGTAPVATAQPFTQRILIHVNNAGQARLLKDVIQMWEDGTSRPSSIDPSLDEVETPGRYVLITNKDLIGLYSGATNRAGTSVGIRHSTIGYDFDGETLDFTGTFGTGGQIATAIVIDPDLPTNPFLHRYHPDHDNLDEQFLNYQQEAFQVVRDIQMEFTPDDPLGTNPPGYGDSILGGTFRESITGLHKNAIFTSGKFRLRRISAVPVLNQ</sequence>
<comment type="caution">
    <text evidence="2">The sequence shown here is derived from an EMBL/GenBank/DDBJ whole genome shotgun (WGS) entry which is preliminary data.</text>
</comment>
<dbReference type="EMBL" id="JACHHP010000001">
    <property type="protein sequence ID" value="MBB5207152.1"/>
    <property type="molecule type" value="Genomic_DNA"/>
</dbReference>
<protein>
    <submittedName>
        <fullName evidence="2">Uncharacterized protein</fullName>
    </submittedName>
</protein>
<feature type="chain" id="PRO_5031435926" evidence="1">
    <location>
        <begin position="28"/>
        <end position="584"/>
    </location>
</feature>
<dbReference type="AlphaFoldDB" id="A0A7W8D5M5"/>
<dbReference type="RefSeq" id="WP_183959667.1">
    <property type="nucleotide sequence ID" value="NZ_JACHHP010000001.1"/>
</dbReference>